<feature type="transmembrane region" description="Helical" evidence="1">
    <location>
        <begin position="60"/>
        <end position="80"/>
    </location>
</feature>
<name>A0A9C6U2D4_FRAOC</name>
<dbReference type="KEGG" id="foc:127749531"/>
<evidence type="ECO:0000313" key="2">
    <source>
        <dbReference type="Proteomes" id="UP000504606"/>
    </source>
</evidence>
<sequence>MAVVGAARGVNVVFLQLLIPDNVPIQRLPSAQGLYLLTNGVIFMAVGPFMGWMVGKNKDYNVVIVVLAAMNALTLAVWGAQQLLQTLAARRRPTKGQQEGEADAAV</sequence>
<dbReference type="SUPFAM" id="SSF103473">
    <property type="entry name" value="MFS general substrate transporter"/>
    <property type="match status" value="1"/>
</dbReference>
<organism evidence="2 3">
    <name type="scientific">Frankliniella occidentalis</name>
    <name type="common">Western flower thrips</name>
    <name type="synonym">Euthrips occidentalis</name>
    <dbReference type="NCBI Taxonomy" id="133901"/>
    <lineage>
        <taxon>Eukaryota</taxon>
        <taxon>Metazoa</taxon>
        <taxon>Ecdysozoa</taxon>
        <taxon>Arthropoda</taxon>
        <taxon>Hexapoda</taxon>
        <taxon>Insecta</taxon>
        <taxon>Pterygota</taxon>
        <taxon>Neoptera</taxon>
        <taxon>Paraneoptera</taxon>
        <taxon>Thysanoptera</taxon>
        <taxon>Terebrantia</taxon>
        <taxon>Thripoidea</taxon>
        <taxon>Thripidae</taxon>
        <taxon>Frankliniella</taxon>
    </lineage>
</organism>
<keyword evidence="1" id="KW-0472">Membrane</keyword>
<protein>
    <submittedName>
        <fullName evidence="3">Uncharacterized protein LOC127749531</fullName>
    </submittedName>
</protein>
<keyword evidence="1" id="KW-0812">Transmembrane</keyword>
<dbReference type="InterPro" id="IPR036259">
    <property type="entry name" value="MFS_trans_sf"/>
</dbReference>
<keyword evidence="2" id="KW-1185">Reference proteome</keyword>
<gene>
    <name evidence="3" type="primary">LOC127749531</name>
</gene>
<feature type="transmembrane region" description="Helical" evidence="1">
    <location>
        <begin position="34"/>
        <end position="54"/>
    </location>
</feature>
<evidence type="ECO:0000256" key="1">
    <source>
        <dbReference type="SAM" id="Phobius"/>
    </source>
</evidence>
<accession>A0A9C6U2D4</accession>
<reference evidence="3" key="1">
    <citation type="submission" date="2025-08" db="UniProtKB">
        <authorList>
            <consortium name="RefSeq"/>
        </authorList>
    </citation>
    <scope>IDENTIFICATION</scope>
    <source>
        <tissue evidence="3">Whole organism</tissue>
    </source>
</reference>
<proteinExistence type="predicted"/>
<dbReference type="AlphaFoldDB" id="A0A9C6U2D4"/>
<dbReference type="GeneID" id="127749531"/>
<keyword evidence="1" id="KW-1133">Transmembrane helix</keyword>
<evidence type="ECO:0000313" key="3">
    <source>
        <dbReference type="RefSeq" id="XP_052124011.1"/>
    </source>
</evidence>
<dbReference type="Proteomes" id="UP000504606">
    <property type="component" value="Unplaced"/>
</dbReference>
<dbReference type="OrthoDB" id="5667at2759"/>
<dbReference type="RefSeq" id="XP_052124011.1">
    <property type="nucleotide sequence ID" value="XM_052268051.1"/>
</dbReference>